<dbReference type="KEGG" id="tpe:Tpen_1368"/>
<dbReference type="RefSeq" id="WP_011753030.1">
    <property type="nucleotide sequence ID" value="NC_008698.1"/>
</dbReference>
<dbReference type="HOGENOM" id="CLU_2243993_0_0_2"/>
<reference evidence="2" key="1">
    <citation type="journal article" date="2008" name="J. Bacteriol.">
        <title>Genome sequence of Thermofilum pendens reveals an exceptional loss of biosynthetic pathways without genome reduction.</title>
        <authorList>
            <person name="Anderson I."/>
            <person name="Rodriguez J."/>
            <person name="Susanti D."/>
            <person name="Porat I."/>
            <person name="Reich C."/>
            <person name="Ulrich L.E."/>
            <person name="Elkins J.G."/>
            <person name="Mavromatis K."/>
            <person name="Lykidis A."/>
            <person name="Kim E."/>
            <person name="Thompson L.S."/>
            <person name="Nolan M."/>
            <person name="Land M."/>
            <person name="Copeland A."/>
            <person name="Lapidus A."/>
            <person name="Lucas S."/>
            <person name="Detter C."/>
            <person name="Zhulin I.B."/>
            <person name="Olsen G.J."/>
            <person name="Whitman W."/>
            <person name="Mukhopadhyay B."/>
            <person name="Bristow J."/>
            <person name="Kyrpides N."/>
        </authorList>
    </citation>
    <scope>NUCLEOTIDE SEQUENCE [LARGE SCALE GENOMIC DNA]</scope>
    <source>
        <strain evidence="2">DSM 2475 / Hrk 5</strain>
    </source>
</reference>
<dbReference type="GeneID" id="4601193"/>
<dbReference type="EnsemblBacteria" id="ABL78765">
    <property type="protein sequence ID" value="ABL78765"/>
    <property type="gene ID" value="Tpen_1368"/>
</dbReference>
<evidence type="ECO:0000313" key="2">
    <source>
        <dbReference type="Proteomes" id="UP000000641"/>
    </source>
</evidence>
<dbReference type="Proteomes" id="UP000000641">
    <property type="component" value="Chromosome"/>
</dbReference>
<organism evidence="1 2">
    <name type="scientific">Thermofilum pendens (strain DSM 2475 / Hrk 5)</name>
    <dbReference type="NCBI Taxonomy" id="368408"/>
    <lineage>
        <taxon>Archaea</taxon>
        <taxon>Thermoproteota</taxon>
        <taxon>Thermoprotei</taxon>
        <taxon>Thermofilales</taxon>
        <taxon>Thermofilaceae</taxon>
        <taxon>Thermofilum</taxon>
    </lineage>
</organism>
<proteinExistence type="predicted"/>
<accession>A1RZY5</accession>
<dbReference type="AlphaFoldDB" id="A1RZY5"/>
<sequence>MLRLHDAGYSVLRVGLLDGSLLPPTAVLDEPRLAEADPAVGGRLLVECSAAQCWELALALAARCRRVAWSARRPDTLAVVAENLRVSELFERGARLLKPFRSPP</sequence>
<dbReference type="EMBL" id="CP000505">
    <property type="protein sequence ID" value="ABL78765.1"/>
    <property type="molecule type" value="Genomic_DNA"/>
</dbReference>
<dbReference type="STRING" id="368408.Tpen_1368"/>
<protein>
    <submittedName>
        <fullName evidence="1">Uncharacterized protein</fullName>
    </submittedName>
</protein>
<name>A1RZY5_THEPD</name>
<gene>
    <name evidence="1" type="ordered locus">Tpen_1368</name>
</gene>
<evidence type="ECO:0000313" key="1">
    <source>
        <dbReference type="EMBL" id="ABL78765.1"/>
    </source>
</evidence>
<keyword evidence="2" id="KW-1185">Reference proteome</keyword>